<dbReference type="PROSITE" id="PS50944">
    <property type="entry name" value="HTH_DTXR"/>
    <property type="match status" value="1"/>
</dbReference>
<dbReference type="GO" id="GO:0003700">
    <property type="term" value="F:DNA-binding transcription factor activity"/>
    <property type="evidence" value="ECO:0007669"/>
    <property type="project" value="InterPro"/>
</dbReference>
<keyword evidence="5" id="KW-0804">Transcription</keyword>
<name>A0A238VTY2_9FLAO</name>
<evidence type="ECO:0000256" key="2">
    <source>
        <dbReference type="ARBA" id="ARBA00022386"/>
    </source>
</evidence>
<comment type="function">
    <text evidence="6">In the presence of manganese, represses expression of mntH and mntS. Up-regulates expression of mntP.</text>
</comment>
<evidence type="ECO:0000256" key="1">
    <source>
        <dbReference type="ARBA" id="ARBA00007871"/>
    </source>
</evidence>
<dbReference type="InterPro" id="IPR036388">
    <property type="entry name" value="WH-like_DNA-bd_sf"/>
</dbReference>
<evidence type="ECO:0000313" key="9">
    <source>
        <dbReference type="Proteomes" id="UP000198384"/>
    </source>
</evidence>
<dbReference type="SUPFAM" id="SSF46785">
    <property type="entry name" value="Winged helix' DNA-binding domain"/>
    <property type="match status" value="1"/>
</dbReference>
<evidence type="ECO:0000313" key="8">
    <source>
        <dbReference type="EMBL" id="SNR37706.1"/>
    </source>
</evidence>
<dbReference type="Gene3D" id="2.30.30.90">
    <property type="match status" value="1"/>
</dbReference>
<dbReference type="AlphaFoldDB" id="A0A238VTY2"/>
<dbReference type="Proteomes" id="UP000198384">
    <property type="component" value="Unassembled WGS sequence"/>
</dbReference>
<dbReference type="PANTHER" id="PTHR33238">
    <property type="entry name" value="IRON (METAL) DEPENDENT REPRESSOR, DTXR FAMILY"/>
    <property type="match status" value="1"/>
</dbReference>
<dbReference type="Pfam" id="PF01325">
    <property type="entry name" value="Fe_dep_repress"/>
    <property type="match status" value="1"/>
</dbReference>
<dbReference type="InterPro" id="IPR050536">
    <property type="entry name" value="DtxR_MntR_Metal-Reg"/>
</dbReference>
<dbReference type="InterPro" id="IPR036390">
    <property type="entry name" value="WH_DNA-bd_sf"/>
</dbReference>
<dbReference type="InterPro" id="IPR038157">
    <property type="entry name" value="FeoA_core_dom"/>
</dbReference>
<evidence type="ECO:0000256" key="6">
    <source>
        <dbReference type="ARBA" id="ARBA00025185"/>
    </source>
</evidence>
<dbReference type="EMBL" id="FZNT01000002">
    <property type="protein sequence ID" value="SNR37706.1"/>
    <property type="molecule type" value="Genomic_DNA"/>
</dbReference>
<feature type="domain" description="HTH dtxR-type" evidence="7">
    <location>
        <begin position="8"/>
        <end position="70"/>
    </location>
</feature>
<dbReference type="GO" id="GO:0003677">
    <property type="term" value="F:DNA binding"/>
    <property type="evidence" value="ECO:0007669"/>
    <property type="project" value="UniProtKB-KW"/>
</dbReference>
<dbReference type="InterPro" id="IPR007167">
    <property type="entry name" value="Fe-transptr_FeoA-like"/>
</dbReference>
<comment type="similarity">
    <text evidence="1">Belongs to the DtxR/MntR family.</text>
</comment>
<evidence type="ECO:0000256" key="5">
    <source>
        <dbReference type="ARBA" id="ARBA00023163"/>
    </source>
</evidence>
<dbReference type="PANTHER" id="PTHR33238:SF7">
    <property type="entry name" value="IRON-DEPENDENT TRANSCRIPTIONAL REGULATOR"/>
    <property type="match status" value="1"/>
</dbReference>
<dbReference type="GO" id="GO:0046914">
    <property type="term" value="F:transition metal ion binding"/>
    <property type="evidence" value="ECO:0007669"/>
    <property type="project" value="InterPro"/>
</dbReference>
<organism evidence="8 9">
    <name type="scientific">Lutibacter agarilyticus</name>
    <dbReference type="NCBI Taxonomy" id="1109740"/>
    <lineage>
        <taxon>Bacteria</taxon>
        <taxon>Pseudomonadati</taxon>
        <taxon>Bacteroidota</taxon>
        <taxon>Flavobacteriia</taxon>
        <taxon>Flavobacteriales</taxon>
        <taxon>Flavobacteriaceae</taxon>
        <taxon>Lutibacter</taxon>
    </lineage>
</organism>
<dbReference type="SUPFAM" id="SSF47979">
    <property type="entry name" value="Iron-dependent repressor protein, dimerization domain"/>
    <property type="match status" value="1"/>
</dbReference>
<accession>A0A238VTY2</accession>
<keyword evidence="4" id="KW-0238">DNA-binding</keyword>
<dbReference type="InterPro" id="IPR022689">
    <property type="entry name" value="Iron_dep_repressor"/>
</dbReference>
<dbReference type="InterPro" id="IPR001367">
    <property type="entry name" value="Fe_dep_repressor"/>
</dbReference>
<keyword evidence="3" id="KW-0805">Transcription regulation</keyword>
<evidence type="ECO:0000256" key="4">
    <source>
        <dbReference type="ARBA" id="ARBA00023125"/>
    </source>
</evidence>
<protein>
    <recommendedName>
        <fullName evidence="2">Transcriptional regulator MntR</fullName>
    </recommendedName>
</protein>
<dbReference type="Gene3D" id="1.10.10.10">
    <property type="entry name" value="Winged helix-like DNA-binding domain superfamily/Winged helix DNA-binding domain"/>
    <property type="match status" value="1"/>
</dbReference>
<dbReference type="Pfam" id="PF02742">
    <property type="entry name" value="Fe_dep_repr_C"/>
    <property type="match status" value="1"/>
</dbReference>
<dbReference type="InterPro" id="IPR022687">
    <property type="entry name" value="HTH_DTXR"/>
</dbReference>
<gene>
    <name evidence="8" type="ORF">SAMN06265371_10286</name>
</gene>
<dbReference type="GO" id="GO:0046983">
    <property type="term" value="F:protein dimerization activity"/>
    <property type="evidence" value="ECO:0007669"/>
    <property type="project" value="InterPro"/>
</dbReference>
<proteinExistence type="inferred from homology"/>
<dbReference type="InterPro" id="IPR036421">
    <property type="entry name" value="Fe_dep_repressor_sf"/>
</dbReference>
<dbReference type="Pfam" id="PF04023">
    <property type="entry name" value="FeoA"/>
    <property type="match status" value="1"/>
</dbReference>
<evidence type="ECO:0000256" key="3">
    <source>
        <dbReference type="ARBA" id="ARBA00023015"/>
    </source>
</evidence>
<keyword evidence="9" id="KW-1185">Reference proteome</keyword>
<evidence type="ECO:0000259" key="7">
    <source>
        <dbReference type="PROSITE" id="PS50944"/>
    </source>
</evidence>
<dbReference type="SMART" id="SM00529">
    <property type="entry name" value="HTH_DTXR"/>
    <property type="match status" value="1"/>
</dbReference>
<reference evidence="8 9" key="1">
    <citation type="submission" date="2017-06" db="EMBL/GenBank/DDBJ databases">
        <authorList>
            <person name="Kim H.J."/>
            <person name="Triplett B.A."/>
        </authorList>
    </citation>
    <scope>NUCLEOTIDE SEQUENCE [LARGE SCALE GENOMIC DNA]</scope>
    <source>
        <strain evidence="8 9">DSM 29150</strain>
    </source>
</reference>
<sequence length="224" mass="25572">MHLMELKLSQTEENYIKAIYSIEVHTGKSVSTNKIAEKLKTKASSVSDMIKKLSDKKLVYYKKYQGTKLTSEGKSIAVKIVRKHRIWEVFLVNNLDYTWDEVHDLAEQLEHIKSNTLINKLEAYLNFPTHDPHGDPIPDKDGNIEHHKNIMLSSAKVGENCTVIGVKDSSSSFLKFLDNTKIKLGSQLKIISIEEFDNSMIIENNNSQKSISHQISKNLFVKKL</sequence>